<organism evidence="1 2">
    <name type="scientific">Planctopirus hydrillae</name>
    <dbReference type="NCBI Taxonomy" id="1841610"/>
    <lineage>
        <taxon>Bacteria</taxon>
        <taxon>Pseudomonadati</taxon>
        <taxon>Planctomycetota</taxon>
        <taxon>Planctomycetia</taxon>
        <taxon>Planctomycetales</taxon>
        <taxon>Planctomycetaceae</taxon>
        <taxon>Planctopirus</taxon>
    </lineage>
</organism>
<dbReference type="AlphaFoldDB" id="A0A1C3E9S8"/>
<sequence length="100" mass="10866">MAVVHQPGQVGGMPLSMEAFERLANLTDGLDDVVRQIAEGFAVERATLSKSPEHIRIEDVDVIHAGKIVQSAIERLIVEGQIPGRVDVQLHVIDDSLCSK</sequence>
<dbReference type="Proteomes" id="UP000094828">
    <property type="component" value="Unassembled WGS sequence"/>
</dbReference>
<accession>A0A1C3E9S8</accession>
<dbReference type="STRING" id="1841610.A6X21_06515"/>
<dbReference type="RefSeq" id="WP_068848882.1">
    <property type="nucleotide sequence ID" value="NZ_LYDR01000116.1"/>
</dbReference>
<keyword evidence="2" id="KW-1185">Reference proteome</keyword>
<comment type="caution">
    <text evidence="1">The sequence shown here is derived from an EMBL/GenBank/DDBJ whole genome shotgun (WGS) entry which is preliminary data.</text>
</comment>
<protein>
    <submittedName>
        <fullName evidence="1">Uncharacterized protein</fullName>
    </submittedName>
</protein>
<gene>
    <name evidence="1" type="ORF">A6X21_06515</name>
</gene>
<reference evidence="1 2" key="1">
    <citation type="submission" date="2016-05" db="EMBL/GenBank/DDBJ databases">
        <title>Genomic and physiological characterization of Planctopirus sp. isolated from fresh water lake.</title>
        <authorList>
            <person name="Subhash Y."/>
            <person name="Ramana C."/>
        </authorList>
    </citation>
    <scope>NUCLEOTIDE SEQUENCE [LARGE SCALE GENOMIC DNA]</scope>
    <source>
        <strain evidence="1 2">JC280</strain>
    </source>
</reference>
<evidence type="ECO:0000313" key="1">
    <source>
        <dbReference type="EMBL" id="ODA29988.1"/>
    </source>
</evidence>
<name>A0A1C3E9S8_9PLAN</name>
<proteinExistence type="predicted"/>
<evidence type="ECO:0000313" key="2">
    <source>
        <dbReference type="Proteomes" id="UP000094828"/>
    </source>
</evidence>
<dbReference type="EMBL" id="LYDR01000116">
    <property type="protein sequence ID" value="ODA29988.1"/>
    <property type="molecule type" value="Genomic_DNA"/>
</dbReference>